<evidence type="ECO:0000256" key="2">
    <source>
        <dbReference type="ARBA" id="ARBA00021911"/>
    </source>
</evidence>
<feature type="compositionally biased region" description="Polar residues" evidence="7">
    <location>
        <begin position="605"/>
        <end position="650"/>
    </location>
</feature>
<feature type="compositionally biased region" description="Polar residues" evidence="7">
    <location>
        <begin position="518"/>
        <end position="528"/>
    </location>
</feature>
<evidence type="ECO:0000256" key="1">
    <source>
        <dbReference type="ARBA" id="ARBA00006241"/>
    </source>
</evidence>
<dbReference type="Proteomes" id="UP001054902">
    <property type="component" value="Unassembled WGS sequence"/>
</dbReference>
<organism evidence="9 10">
    <name type="scientific">Chaetoceros tenuissimus</name>
    <dbReference type="NCBI Taxonomy" id="426638"/>
    <lineage>
        <taxon>Eukaryota</taxon>
        <taxon>Sar</taxon>
        <taxon>Stramenopiles</taxon>
        <taxon>Ochrophyta</taxon>
        <taxon>Bacillariophyta</taxon>
        <taxon>Coscinodiscophyceae</taxon>
        <taxon>Chaetocerotophycidae</taxon>
        <taxon>Chaetocerotales</taxon>
        <taxon>Chaetocerotaceae</taxon>
        <taxon>Chaetoceros</taxon>
    </lineage>
</organism>
<dbReference type="GO" id="GO:0007218">
    <property type="term" value="P:neuropeptide signaling pathway"/>
    <property type="evidence" value="ECO:0007669"/>
    <property type="project" value="UniProtKB-KW"/>
</dbReference>
<dbReference type="InterPro" id="IPR051860">
    <property type="entry name" value="Plasmodium_CSP_Invasion"/>
</dbReference>
<name>A0AAD3CT65_9STRA</name>
<feature type="compositionally biased region" description="Low complexity" evidence="7">
    <location>
        <begin position="797"/>
        <end position="909"/>
    </location>
</feature>
<comment type="function">
    <text evidence="5">In the vertebrate host, binds to highly sulfated heparan sulfate proteoglycans (HSPGs) on the surface of host hepatocytes and is required for sporozoite invasion of the host hepatocytes.</text>
</comment>
<feature type="compositionally biased region" description="Polar residues" evidence="7">
    <location>
        <begin position="777"/>
        <end position="796"/>
    </location>
</feature>
<feature type="compositionally biased region" description="Low complexity" evidence="7">
    <location>
        <begin position="660"/>
        <end position="685"/>
    </location>
</feature>
<evidence type="ECO:0000256" key="6">
    <source>
        <dbReference type="ARBA" id="ARBA00045806"/>
    </source>
</evidence>
<evidence type="ECO:0000256" key="7">
    <source>
        <dbReference type="SAM" id="MobiDB-lite"/>
    </source>
</evidence>
<comment type="similarity">
    <text evidence="1">Belongs to the plasmodium circumsporozoite protein family.</text>
</comment>
<comment type="function">
    <text evidence="6">Essential sporozoite protein. In the mosquito vector, required for sporozoite development in the oocyst, migration through the vector hemolymph and entry into the vector salivary glands. In the vertebrate host, required for sporozoite migration through the host dermis and infection of host hepatocytes. Binds to highly sulfated heparan sulfate proteoglycans (HSPGs) on the surface of host hepatocytes.</text>
</comment>
<keyword evidence="8" id="KW-0732">Signal</keyword>
<dbReference type="EMBL" id="BLLK01000045">
    <property type="protein sequence ID" value="GFH51354.1"/>
    <property type="molecule type" value="Genomic_DNA"/>
</dbReference>
<protein>
    <recommendedName>
        <fullName evidence="2">Circumsporozoite protein</fullName>
    </recommendedName>
</protein>
<keyword evidence="3" id="KW-0748">Sporozoite</keyword>
<feature type="compositionally biased region" description="Polar residues" evidence="7">
    <location>
        <begin position="726"/>
        <end position="763"/>
    </location>
</feature>
<evidence type="ECO:0000256" key="5">
    <source>
        <dbReference type="ARBA" id="ARBA00033726"/>
    </source>
</evidence>
<dbReference type="PANTHER" id="PTHR44826">
    <property type="entry name" value="SPORE COAT PROTEIN SP85"/>
    <property type="match status" value="1"/>
</dbReference>
<keyword evidence="4" id="KW-0677">Repeat</keyword>
<evidence type="ECO:0000256" key="4">
    <source>
        <dbReference type="ARBA" id="ARBA00022737"/>
    </source>
</evidence>
<keyword evidence="9" id="KW-0527">Neuropeptide</keyword>
<gene>
    <name evidence="9" type="ORF">CTEN210_07830</name>
</gene>
<feature type="compositionally biased region" description="Polar residues" evidence="7">
    <location>
        <begin position="686"/>
        <end position="695"/>
    </location>
</feature>
<feature type="compositionally biased region" description="Polar residues" evidence="7">
    <location>
        <begin position="488"/>
        <end position="504"/>
    </location>
</feature>
<proteinExistence type="inferred from homology"/>
<reference evidence="9 10" key="1">
    <citation type="journal article" date="2021" name="Sci. Rep.">
        <title>The genome of the diatom Chaetoceros tenuissimus carries an ancient integrated fragment of an extant virus.</title>
        <authorList>
            <person name="Hongo Y."/>
            <person name="Kimura K."/>
            <person name="Takaki Y."/>
            <person name="Yoshida Y."/>
            <person name="Baba S."/>
            <person name="Kobayashi G."/>
            <person name="Nagasaki K."/>
            <person name="Hano T."/>
            <person name="Tomaru Y."/>
        </authorList>
    </citation>
    <scope>NUCLEOTIDE SEQUENCE [LARGE SCALE GENOMIC DNA]</scope>
    <source>
        <strain evidence="9 10">NIES-3715</strain>
    </source>
</reference>
<evidence type="ECO:0000313" key="9">
    <source>
        <dbReference type="EMBL" id="GFH51354.1"/>
    </source>
</evidence>
<feature type="compositionally biased region" description="Low complexity" evidence="7">
    <location>
        <begin position="533"/>
        <end position="604"/>
    </location>
</feature>
<feature type="compositionally biased region" description="Low complexity" evidence="7">
    <location>
        <begin position="764"/>
        <end position="776"/>
    </location>
</feature>
<feature type="region of interest" description="Disordered" evidence="7">
    <location>
        <begin position="951"/>
        <end position="981"/>
    </location>
</feature>
<comment type="caution">
    <text evidence="9">The sequence shown here is derived from an EMBL/GenBank/DDBJ whole genome shotgun (WGS) entry which is preliminary data.</text>
</comment>
<sequence>MEKILAVSILLQITTVVASMNRTDAIQRDLPDCINNDDYFFFNGRGITCLWADTNRKEYCKKHLFRIKCPKTCGACNGKESHYYSETKKNTLESGTMYQTCQWLMNHSNNERRKLCESMEQLCPDICNDKNMQRTKHNEISLSSENTNEKFTANMLQQHRMLNIFGSEESDTEPSYTFNIFNSPLAEPHQSHQVQNDASINKCEDKPNFIFVTSHGQNVSCPWITKAKQEKVIQRQNKYCFLNDGVTKSIIGNSCSSSCGFCEQKSKNFQIQSAGNKIQSRMQCADDTEFFFQLSYSNEWRKCEWLTRNSKKMEKRQSKYCIKSDVANACPLSCSLCDVSDTYAPSTTISMAPSVSPSKFSSTLKCKDNDDFLFALDFSGYLRKCAWLTKNNAEERINRYCNRSHIKGACPLTCDSCSSCQDDDSFSFSRSNGIMAKCEWLANDISGTAHKRQARYCNNNKIGRKCLYSCGFCIGTTFSRDNFVEETSAPSFTTSPTQNPSHSAVPSFEPSETRSDEPSSIPSSQPSGYKSFEPSSNPSSSSIPSSGPSSSPSLDPTSIPSSLPSSLPSSNPSSLPSFSPSSLPSELPSASPSSIPSSQPSESNAPSLSLVPTTRYMPSTQPSLSFKPSRLPTSIPSVTPSGFPSMTLSAVPSLDPSLKPSDFPSTFPSASPSSDPSSQPSSAPSLTHSDSPSGNPSLTPSKSPSSFPSDLPSLSPSLQPSLNPSGTPSNLPSLQTSQNPSGSPSLYPSIFPSTSHSPTLSNAPSQQSESPSSIPSLTTYPSEEPSNYPSFQPSIQPSKENSMEPSSNPSIIPSSGPSSIPSFEPSLTPSNMPSLNPSLLPSSSPSNEPSSDPSDSPSMLPSVQPSRSPSSIPSQFPSSLPSTLPSEIPSGTPSSLSSSRPSVTITKAPTPTPKLTKEPVPTIITKEPVTKVPVTKVPVTKVPVTKVPATKEPATKEPVPTVATKEPVPITKQPIITKQPS</sequence>
<feature type="compositionally biased region" description="Low complexity" evidence="7">
    <location>
        <begin position="696"/>
        <end position="725"/>
    </location>
</feature>
<keyword evidence="10" id="KW-1185">Reference proteome</keyword>
<feature type="chain" id="PRO_5042121785" description="Circumsporozoite protein" evidence="8">
    <location>
        <begin position="26"/>
        <end position="981"/>
    </location>
</feature>
<feature type="region of interest" description="Disordered" evidence="7">
    <location>
        <begin position="488"/>
        <end position="921"/>
    </location>
</feature>
<feature type="signal peptide" evidence="8">
    <location>
        <begin position="1"/>
        <end position="25"/>
    </location>
</feature>
<accession>A0AAD3CT65</accession>
<evidence type="ECO:0000256" key="8">
    <source>
        <dbReference type="SAM" id="SignalP"/>
    </source>
</evidence>
<evidence type="ECO:0000256" key="3">
    <source>
        <dbReference type="ARBA" id="ARBA00022522"/>
    </source>
</evidence>
<evidence type="ECO:0000313" key="10">
    <source>
        <dbReference type="Proteomes" id="UP001054902"/>
    </source>
</evidence>
<dbReference type="PANTHER" id="PTHR44826:SF3">
    <property type="entry name" value="SPORE COAT PROTEIN SP85"/>
    <property type="match status" value="1"/>
</dbReference>
<dbReference type="AlphaFoldDB" id="A0AAD3CT65"/>